<dbReference type="RefSeq" id="WP_233393413.1">
    <property type="nucleotide sequence ID" value="NZ_JAJTWT010000006.1"/>
</dbReference>
<dbReference type="PANTHER" id="PTHR23518">
    <property type="entry name" value="C-METHYLTRANSFERASE"/>
    <property type="match status" value="1"/>
</dbReference>
<keyword evidence="1 4" id="KW-0812">Transmembrane</keyword>
<feature type="transmembrane region" description="Helical" evidence="4">
    <location>
        <begin position="363"/>
        <end position="384"/>
    </location>
</feature>
<feature type="transmembrane region" description="Helical" evidence="4">
    <location>
        <begin position="275"/>
        <end position="294"/>
    </location>
</feature>
<keyword evidence="3 4" id="KW-0472">Membrane</keyword>
<evidence type="ECO:0000256" key="1">
    <source>
        <dbReference type="ARBA" id="ARBA00022692"/>
    </source>
</evidence>
<dbReference type="SUPFAM" id="SSF103473">
    <property type="entry name" value="MFS general substrate transporter"/>
    <property type="match status" value="1"/>
</dbReference>
<dbReference type="InterPro" id="IPR020846">
    <property type="entry name" value="MFS_dom"/>
</dbReference>
<dbReference type="PROSITE" id="PS50850">
    <property type="entry name" value="MFS"/>
    <property type="match status" value="1"/>
</dbReference>
<evidence type="ECO:0000256" key="4">
    <source>
        <dbReference type="SAM" id="Phobius"/>
    </source>
</evidence>
<dbReference type="EMBL" id="JAJTWT010000006">
    <property type="protein sequence ID" value="MCE4538894.1"/>
    <property type="molecule type" value="Genomic_DNA"/>
</dbReference>
<sequence length="389" mass="41143">MWKALFSLPRSVWLLGLVSLVNDSASELVYPLVPLYLSGVLMAGPRVLGLIEGLAEALASLLKLWAGVMADRSGRSKPWVVAGYGLAGLGRPLIALVSGWPLLLALRLADRVAKAVRAAPRDALLAASIAPGQRGLAFGLHRAMDNAGAVIGPLLAWALLAAGLPLKQVFAWAIVPGLVCVALTLALRDAPPPAQAPPRFSWRLAGLPQPLRRYLVVVALFTLGNSSNMFLLLRARQLGVAEAHVPLLWAAVSAVAALCSVPAGSLSDRIGRVRLLLAGYVAYALFYVGMATWAQPGWTLYLLFGSYGLFMAATEGVERALLADLAPPELRGTAFGWLNLVMGAMLLPASLWFGWLWEGASATAAFGFSAGCALAAALLLVTWVRPTMR</sequence>
<gene>
    <name evidence="6" type="ORF">LXT12_16700</name>
</gene>
<dbReference type="Gene3D" id="1.20.1250.20">
    <property type="entry name" value="MFS general substrate transporter like domains"/>
    <property type="match status" value="2"/>
</dbReference>
<feature type="transmembrane region" description="Helical" evidence="4">
    <location>
        <begin position="245"/>
        <end position="263"/>
    </location>
</feature>
<feature type="transmembrane region" description="Helical" evidence="4">
    <location>
        <begin position="170"/>
        <end position="190"/>
    </location>
</feature>
<keyword evidence="2 4" id="KW-1133">Transmembrane helix</keyword>
<organism evidence="6 7">
    <name type="scientific">Pelomonas caseinilytica</name>
    <dbReference type="NCBI Taxonomy" id="2906763"/>
    <lineage>
        <taxon>Bacteria</taxon>
        <taxon>Pseudomonadati</taxon>
        <taxon>Pseudomonadota</taxon>
        <taxon>Betaproteobacteria</taxon>
        <taxon>Burkholderiales</taxon>
        <taxon>Sphaerotilaceae</taxon>
        <taxon>Roseateles</taxon>
    </lineage>
</organism>
<dbReference type="PANTHER" id="PTHR23518:SF2">
    <property type="entry name" value="MAJOR FACILITATOR SUPERFAMILY TRANSPORTER"/>
    <property type="match status" value="1"/>
</dbReference>
<feature type="transmembrane region" description="Helical" evidence="4">
    <location>
        <begin position="211"/>
        <end position="233"/>
    </location>
</feature>
<evidence type="ECO:0000256" key="3">
    <source>
        <dbReference type="ARBA" id="ARBA00023136"/>
    </source>
</evidence>
<reference evidence="6 7" key="1">
    <citation type="submission" date="2021-12" db="EMBL/GenBank/DDBJ databases">
        <title>Genome seq of p7.</title>
        <authorList>
            <person name="Seo T."/>
        </authorList>
    </citation>
    <scope>NUCLEOTIDE SEQUENCE [LARGE SCALE GENOMIC DNA]</scope>
    <source>
        <strain evidence="6 7">P7</strain>
    </source>
</reference>
<dbReference type="Proteomes" id="UP001201463">
    <property type="component" value="Unassembled WGS sequence"/>
</dbReference>
<dbReference type="InterPro" id="IPR036259">
    <property type="entry name" value="MFS_trans_sf"/>
</dbReference>
<protein>
    <submittedName>
        <fullName evidence="6">MFS transporter</fullName>
    </submittedName>
</protein>
<feature type="transmembrane region" description="Helical" evidence="4">
    <location>
        <begin position="147"/>
        <end position="164"/>
    </location>
</feature>
<evidence type="ECO:0000256" key="2">
    <source>
        <dbReference type="ARBA" id="ARBA00022989"/>
    </source>
</evidence>
<feature type="transmembrane region" description="Helical" evidence="4">
    <location>
        <begin position="334"/>
        <end position="357"/>
    </location>
</feature>
<dbReference type="Pfam" id="PF07690">
    <property type="entry name" value="MFS_1"/>
    <property type="match status" value="1"/>
</dbReference>
<comment type="caution">
    <text evidence="6">The sequence shown here is derived from an EMBL/GenBank/DDBJ whole genome shotgun (WGS) entry which is preliminary data.</text>
</comment>
<dbReference type="CDD" id="cd17370">
    <property type="entry name" value="MFS_MJ1317_like"/>
    <property type="match status" value="1"/>
</dbReference>
<feature type="domain" description="Major facilitator superfamily (MFS) profile" evidence="5">
    <location>
        <begin position="11"/>
        <end position="388"/>
    </location>
</feature>
<evidence type="ECO:0000259" key="5">
    <source>
        <dbReference type="PROSITE" id="PS50850"/>
    </source>
</evidence>
<accession>A0ABS8XD99</accession>
<keyword evidence="7" id="KW-1185">Reference proteome</keyword>
<name>A0ABS8XD99_9BURK</name>
<evidence type="ECO:0000313" key="7">
    <source>
        <dbReference type="Proteomes" id="UP001201463"/>
    </source>
</evidence>
<dbReference type="InterPro" id="IPR011701">
    <property type="entry name" value="MFS"/>
</dbReference>
<proteinExistence type="predicted"/>
<evidence type="ECO:0000313" key="6">
    <source>
        <dbReference type="EMBL" id="MCE4538894.1"/>
    </source>
</evidence>
<feature type="transmembrane region" description="Helical" evidence="4">
    <location>
        <begin position="79"/>
        <end position="103"/>
    </location>
</feature>